<keyword evidence="3" id="KW-1185">Reference proteome</keyword>
<name>A0A427XYJ8_9TREE</name>
<organism evidence="2 3">
    <name type="scientific">Saitozyma podzolica</name>
    <dbReference type="NCBI Taxonomy" id="1890683"/>
    <lineage>
        <taxon>Eukaryota</taxon>
        <taxon>Fungi</taxon>
        <taxon>Dikarya</taxon>
        <taxon>Basidiomycota</taxon>
        <taxon>Agaricomycotina</taxon>
        <taxon>Tremellomycetes</taxon>
        <taxon>Tremellales</taxon>
        <taxon>Trimorphomycetaceae</taxon>
        <taxon>Saitozyma</taxon>
    </lineage>
</organism>
<sequence length="397" mass="42653">MPIHTLASAFGSASSSQLVLGGATLVGVYSTKVWAGGKRSAWERDWAGKMILIVAHPTPTILTLIDHLLHLPAPPQILFLPPIASLPPPLVTLLHTIRLGATNPLAQLHAEALPPTPEGVRDFTRKWGTAPEGTVEDGGRRVDAIVLGTGWEVAPASTAPSSSPMAGEWSTHEFHFHLITSLLPYLLRAPVDRNIRIISLVSPTWAAGIPSLQGKPTRDSPVTISARKGVTTLLLTQHLQLILDTLASAQAGAVKPVPDPDAPRIRKRDEGVKSNINALSVVMPWARSEVVRGAMGADESTLMWFLYILFFPLLIILTPSPYMAIQSVLFALCAPELDSSSRGEDRRAGIIGGDVVRDCAVIDLPPVFSDPLLAKANYDALEKQVEERMKAGAKAKK</sequence>
<dbReference type="AlphaFoldDB" id="A0A427XYJ8"/>
<dbReference type="STRING" id="1890683.A0A427XYJ8"/>
<gene>
    <name evidence="2" type="ORF">EHS25_005200</name>
</gene>
<keyword evidence="1" id="KW-0812">Transmembrane</keyword>
<evidence type="ECO:0000256" key="1">
    <source>
        <dbReference type="SAM" id="Phobius"/>
    </source>
</evidence>
<evidence type="ECO:0000313" key="2">
    <source>
        <dbReference type="EMBL" id="RSH83956.1"/>
    </source>
</evidence>
<dbReference type="Proteomes" id="UP000279259">
    <property type="component" value="Unassembled WGS sequence"/>
</dbReference>
<dbReference type="EMBL" id="RSCD01000022">
    <property type="protein sequence ID" value="RSH83956.1"/>
    <property type="molecule type" value="Genomic_DNA"/>
</dbReference>
<feature type="transmembrane region" description="Helical" evidence="1">
    <location>
        <begin position="304"/>
        <end position="332"/>
    </location>
</feature>
<comment type="caution">
    <text evidence="2">The sequence shown here is derived from an EMBL/GenBank/DDBJ whole genome shotgun (WGS) entry which is preliminary data.</text>
</comment>
<keyword evidence="1" id="KW-0472">Membrane</keyword>
<protein>
    <submittedName>
        <fullName evidence="2">Uncharacterized protein</fullName>
    </submittedName>
</protein>
<evidence type="ECO:0000313" key="3">
    <source>
        <dbReference type="Proteomes" id="UP000279259"/>
    </source>
</evidence>
<dbReference type="OrthoDB" id="191979at2759"/>
<keyword evidence="1" id="KW-1133">Transmembrane helix</keyword>
<proteinExistence type="predicted"/>
<accession>A0A427XYJ8</accession>
<reference evidence="2 3" key="1">
    <citation type="submission" date="2018-11" db="EMBL/GenBank/DDBJ databases">
        <title>Genome sequence of Saitozyma podzolica DSM 27192.</title>
        <authorList>
            <person name="Aliyu H."/>
            <person name="Gorte O."/>
            <person name="Ochsenreither K."/>
        </authorList>
    </citation>
    <scope>NUCLEOTIDE SEQUENCE [LARGE SCALE GENOMIC DNA]</scope>
    <source>
        <strain evidence="2 3">DSM 27192</strain>
    </source>
</reference>